<dbReference type="AlphaFoldDB" id="A0A6A4IP77"/>
<evidence type="ECO:0008006" key="4">
    <source>
        <dbReference type="Google" id="ProtNLM"/>
    </source>
</evidence>
<dbReference type="Proteomes" id="UP000799118">
    <property type="component" value="Unassembled WGS sequence"/>
</dbReference>
<gene>
    <name evidence="2" type="ORF">BT96DRAFT_371</name>
</gene>
<proteinExistence type="predicted"/>
<sequence length="232" mass="25842">MVSFRVLLLNLVAPIVTSLKVTITRADSYFYESWKMSELILFLEHSRCNLTALTIEGIKTTSDALKSLLKLVPTVVHFTLLENESSTYTPYLGGYSASYGYYSSDDDGDWVVSTTSPCSVSGVDDDLLRSMSVTSDHSELLLPRLERLILSVHGDAFQDSALVEMIASRRRQSTSAAGTMLGSLQLKLTRREVSEDFVAQILEMRKKGLRVSVTDLKGCRTDQELIKLIEEV</sequence>
<evidence type="ECO:0000256" key="1">
    <source>
        <dbReference type="SAM" id="SignalP"/>
    </source>
</evidence>
<dbReference type="OrthoDB" id="10520136at2759"/>
<feature type="chain" id="PRO_5025518040" description="FBD domain-containing protein" evidence="1">
    <location>
        <begin position="19"/>
        <end position="232"/>
    </location>
</feature>
<dbReference type="EMBL" id="ML769383">
    <property type="protein sequence ID" value="KAE9411153.1"/>
    <property type="molecule type" value="Genomic_DNA"/>
</dbReference>
<keyword evidence="3" id="KW-1185">Reference proteome</keyword>
<reference evidence="2" key="1">
    <citation type="journal article" date="2019" name="Environ. Microbiol.">
        <title>Fungal ecological strategies reflected in gene transcription - a case study of two litter decomposers.</title>
        <authorList>
            <person name="Barbi F."/>
            <person name="Kohler A."/>
            <person name="Barry K."/>
            <person name="Baskaran P."/>
            <person name="Daum C."/>
            <person name="Fauchery L."/>
            <person name="Ihrmark K."/>
            <person name="Kuo A."/>
            <person name="LaButti K."/>
            <person name="Lipzen A."/>
            <person name="Morin E."/>
            <person name="Grigoriev I.V."/>
            <person name="Henrissat B."/>
            <person name="Lindahl B."/>
            <person name="Martin F."/>
        </authorList>
    </citation>
    <scope>NUCLEOTIDE SEQUENCE</scope>
    <source>
        <strain evidence="2">JB14</strain>
    </source>
</reference>
<name>A0A6A4IP77_9AGAR</name>
<feature type="signal peptide" evidence="1">
    <location>
        <begin position="1"/>
        <end position="18"/>
    </location>
</feature>
<protein>
    <recommendedName>
        <fullName evidence="4">FBD domain-containing protein</fullName>
    </recommendedName>
</protein>
<keyword evidence="1" id="KW-0732">Signal</keyword>
<evidence type="ECO:0000313" key="3">
    <source>
        <dbReference type="Proteomes" id="UP000799118"/>
    </source>
</evidence>
<organism evidence="2 3">
    <name type="scientific">Gymnopus androsaceus JB14</name>
    <dbReference type="NCBI Taxonomy" id="1447944"/>
    <lineage>
        <taxon>Eukaryota</taxon>
        <taxon>Fungi</taxon>
        <taxon>Dikarya</taxon>
        <taxon>Basidiomycota</taxon>
        <taxon>Agaricomycotina</taxon>
        <taxon>Agaricomycetes</taxon>
        <taxon>Agaricomycetidae</taxon>
        <taxon>Agaricales</taxon>
        <taxon>Marasmiineae</taxon>
        <taxon>Omphalotaceae</taxon>
        <taxon>Gymnopus</taxon>
    </lineage>
</organism>
<evidence type="ECO:0000313" key="2">
    <source>
        <dbReference type="EMBL" id="KAE9411153.1"/>
    </source>
</evidence>
<accession>A0A6A4IP77</accession>